<dbReference type="AlphaFoldDB" id="A0A2N0RSB5"/>
<dbReference type="PRINTS" id="PR00109">
    <property type="entry name" value="TYRKINASE"/>
</dbReference>
<dbReference type="InterPro" id="IPR000719">
    <property type="entry name" value="Prot_kinase_dom"/>
</dbReference>
<comment type="caution">
    <text evidence="2">The sequence shown here is derived from an EMBL/GenBank/DDBJ whole genome shotgun (WGS) entry which is preliminary data.</text>
</comment>
<dbReference type="PROSITE" id="PS50011">
    <property type="entry name" value="PROTEIN_KINASE_DOM"/>
    <property type="match status" value="1"/>
</dbReference>
<name>A0A2N0RSB5_9GLOM</name>
<gene>
    <name evidence="2" type="ORF">RhiirA1_343700</name>
</gene>
<proteinExistence type="predicted"/>
<sequence>MRFAPQGDLRRYLLRNFDNLSLPNKLGIAQTICAELEKIHSKGWVHGDLHCGNILLLNEENAFISDFGMCRPTDALESKDKLYGVIPNIAPEIIHGHPRSQAGDIYSLGIVLWELVCGVIAFADRSHDVHLIVDICDGLRPQTCYFAPPVYNDLLERCWNRDPSKRPCIKDVLNSIEFWCYHRRQTDVVISNNIIGSNLFRCNYKTISNNIRLYDKNDRFEKNGFHNFGCFDETITNQLANSQNAGYIYTLMNWKPNKPIHSEAVYSSRTFSYKSLQDEIDILLSRRKSNQKSNQSSIVK</sequence>
<dbReference type="Pfam" id="PF07714">
    <property type="entry name" value="PK_Tyr_Ser-Thr"/>
    <property type="match status" value="1"/>
</dbReference>
<evidence type="ECO:0000313" key="2">
    <source>
        <dbReference type="EMBL" id="PKC66199.1"/>
    </source>
</evidence>
<dbReference type="InterPro" id="IPR050167">
    <property type="entry name" value="Ser_Thr_protein_kinase"/>
</dbReference>
<dbReference type="PANTHER" id="PTHR23257:SF963">
    <property type="entry name" value="AT08303P"/>
    <property type="match status" value="1"/>
</dbReference>
<dbReference type="GO" id="GO:0005524">
    <property type="term" value="F:ATP binding"/>
    <property type="evidence" value="ECO:0007669"/>
    <property type="project" value="InterPro"/>
</dbReference>
<dbReference type="GO" id="GO:0005737">
    <property type="term" value="C:cytoplasm"/>
    <property type="evidence" value="ECO:0007669"/>
    <property type="project" value="TreeGrafter"/>
</dbReference>
<dbReference type="EMBL" id="LLXH01000481">
    <property type="protein sequence ID" value="PKC66199.1"/>
    <property type="molecule type" value="Genomic_DNA"/>
</dbReference>
<dbReference type="InterPro" id="IPR001245">
    <property type="entry name" value="Ser-Thr/Tyr_kinase_cat_dom"/>
</dbReference>
<dbReference type="VEuPathDB" id="FungiDB:RhiirFUN_017560"/>
<dbReference type="GO" id="GO:0004672">
    <property type="term" value="F:protein kinase activity"/>
    <property type="evidence" value="ECO:0007669"/>
    <property type="project" value="InterPro"/>
</dbReference>
<feature type="domain" description="Protein kinase" evidence="1">
    <location>
        <begin position="1"/>
        <end position="179"/>
    </location>
</feature>
<dbReference type="Proteomes" id="UP000232688">
    <property type="component" value="Unassembled WGS sequence"/>
</dbReference>
<dbReference type="PANTHER" id="PTHR23257">
    <property type="entry name" value="SERINE-THREONINE PROTEIN KINASE"/>
    <property type="match status" value="1"/>
</dbReference>
<reference evidence="2 3" key="1">
    <citation type="submission" date="2017-10" db="EMBL/GenBank/DDBJ databases">
        <title>Extensive intraspecific genome diversity in a model arbuscular mycorrhizal fungus.</title>
        <authorList>
            <person name="Chen E.C.H."/>
            <person name="Morin E."/>
            <person name="Baudet D."/>
            <person name="Noel J."/>
            <person name="Ndikumana S."/>
            <person name="Charron P."/>
            <person name="St-Onge C."/>
            <person name="Giorgi J."/>
            <person name="Grigoriev I.V."/>
            <person name="Roux C."/>
            <person name="Martin F.M."/>
            <person name="Corradi N."/>
        </authorList>
    </citation>
    <scope>NUCLEOTIDE SEQUENCE [LARGE SCALE GENOMIC DNA]</scope>
    <source>
        <strain evidence="2 3">A1</strain>
    </source>
</reference>
<evidence type="ECO:0000313" key="3">
    <source>
        <dbReference type="Proteomes" id="UP000232688"/>
    </source>
</evidence>
<keyword evidence="2" id="KW-0808">Transferase</keyword>
<dbReference type="VEuPathDB" id="FungiDB:FUN_004125"/>
<dbReference type="Gene3D" id="1.10.510.10">
    <property type="entry name" value="Transferase(Phosphotransferase) domain 1"/>
    <property type="match status" value="1"/>
</dbReference>
<reference evidence="2 3" key="2">
    <citation type="submission" date="2017-10" db="EMBL/GenBank/DDBJ databases">
        <title>Genome analyses suggest a sexual origin of heterokaryosis in a supposedly ancient asexual fungus.</title>
        <authorList>
            <person name="Corradi N."/>
            <person name="Sedzielewska K."/>
            <person name="Noel J."/>
            <person name="Charron P."/>
            <person name="Farinelli L."/>
            <person name="Marton T."/>
            <person name="Kruger M."/>
            <person name="Pelin A."/>
            <person name="Brachmann A."/>
            <person name="Corradi N."/>
        </authorList>
    </citation>
    <scope>NUCLEOTIDE SEQUENCE [LARGE SCALE GENOMIC DNA]</scope>
    <source>
        <strain evidence="2 3">A1</strain>
    </source>
</reference>
<protein>
    <submittedName>
        <fullName evidence="2">Kinase-like protein</fullName>
    </submittedName>
</protein>
<dbReference type="VEuPathDB" id="FungiDB:RhiirA1_343700"/>
<organism evidence="2 3">
    <name type="scientific">Rhizophagus irregularis</name>
    <dbReference type="NCBI Taxonomy" id="588596"/>
    <lineage>
        <taxon>Eukaryota</taxon>
        <taxon>Fungi</taxon>
        <taxon>Fungi incertae sedis</taxon>
        <taxon>Mucoromycota</taxon>
        <taxon>Glomeromycotina</taxon>
        <taxon>Glomeromycetes</taxon>
        <taxon>Glomerales</taxon>
        <taxon>Glomeraceae</taxon>
        <taxon>Rhizophagus</taxon>
    </lineage>
</organism>
<dbReference type="GO" id="GO:0007165">
    <property type="term" value="P:signal transduction"/>
    <property type="evidence" value="ECO:0007669"/>
    <property type="project" value="TreeGrafter"/>
</dbReference>
<accession>A0A2N0RSB5</accession>
<dbReference type="SUPFAM" id="SSF56112">
    <property type="entry name" value="Protein kinase-like (PK-like)"/>
    <property type="match status" value="1"/>
</dbReference>
<dbReference type="InterPro" id="IPR011009">
    <property type="entry name" value="Kinase-like_dom_sf"/>
</dbReference>
<keyword evidence="2" id="KW-0418">Kinase</keyword>
<evidence type="ECO:0000259" key="1">
    <source>
        <dbReference type="PROSITE" id="PS50011"/>
    </source>
</evidence>